<name>A0A0C9W444_9AGAM</name>
<evidence type="ECO:0000313" key="2">
    <source>
        <dbReference type="Proteomes" id="UP000053820"/>
    </source>
</evidence>
<dbReference type="HOGENOM" id="CLU_3143270_0_0_1"/>
<sequence length="49" mass="5576">MSSGAAQLMAEYIDVARVVEITRMCQLVPYVAMVYDHLLTFDQELLLLN</sequence>
<proteinExistence type="predicted"/>
<dbReference type="Proteomes" id="UP000053820">
    <property type="component" value="Unassembled WGS sequence"/>
</dbReference>
<gene>
    <name evidence="1" type="ORF">HYDPIDRAFT_31623</name>
</gene>
<dbReference type="AlphaFoldDB" id="A0A0C9W444"/>
<keyword evidence="2" id="KW-1185">Reference proteome</keyword>
<dbReference type="EMBL" id="KN839865">
    <property type="protein sequence ID" value="KIJ61113.1"/>
    <property type="molecule type" value="Genomic_DNA"/>
</dbReference>
<protein>
    <submittedName>
        <fullName evidence="1">Uncharacterized protein</fullName>
    </submittedName>
</protein>
<organism evidence="1 2">
    <name type="scientific">Hydnomerulius pinastri MD-312</name>
    <dbReference type="NCBI Taxonomy" id="994086"/>
    <lineage>
        <taxon>Eukaryota</taxon>
        <taxon>Fungi</taxon>
        <taxon>Dikarya</taxon>
        <taxon>Basidiomycota</taxon>
        <taxon>Agaricomycotina</taxon>
        <taxon>Agaricomycetes</taxon>
        <taxon>Agaricomycetidae</taxon>
        <taxon>Boletales</taxon>
        <taxon>Boletales incertae sedis</taxon>
        <taxon>Leucogyrophana</taxon>
    </lineage>
</organism>
<accession>A0A0C9W444</accession>
<dbReference type="OrthoDB" id="2646931at2759"/>
<evidence type="ECO:0000313" key="1">
    <source>
        <dbReference type="EMBL" id="KIJ61113.1"/>
    </source>
</evidence>
<reference evidence="1 2" key="1">
    <citation type="submission" date="2014-04" db="EMBL/GenBank/DDBJ databases">
        <title>Evolutionary Origins and Diversification of the Mycorrhizal Mutualists.</title>
        <authorList>
            <consortium name="DOE Joint Genome Institute"/>
            <consortium name="Mycorrhizal Genomics Consortium"/>
            <person name="Kohler A."/>
            <person name="Kuo A."/>
            <person name="Nagy L.G."/>
            <person name="Floudas D."/>
            <person name="Copeland A."/>
            <person name="Barry K.W."/>
            <person name="Cichocki N."/>
            <person name="Veneault-Fourrey C."/>
            <person name="LaButti K."/>
            <person name="Lindquist E.A."/>
            <person name="Lipzen A."/>
            <person name="Lundell T."/>
            <person name="Morin E."/>
            <person name="Murat C."/>
            <person name="Riley R."/>
            <person name="Ohm R."/>
            <person name="Sun H."/>
            <person name="Tunlid A."/>
            <person name="Henrissat B."/>
            <person name="Grigoriev I.V."/>
            <person name="Hibbett D.S."/>
            <person name="Martin F."/>
        </authorList>
    </citation>
    <scope>NUCLEOTIDE SEQUENCE [LARGE SCALE GENOMIC DNA]</scope>
    <source>
        <strain evidence="1 2">MD-312</strain>
    </source>
</reference>